<evidence type="ECO:0000313" key="2">
    <source>
        <dbReference type="EMBL" id="TDZ37153.1"/>
    </source>
</evidence>
<dbReference type="InterPro" id="IPR036188">
    <property type="entry name" value="FAD/NAD-bd_sf"/>
</dbReference>
<sequence>MSGLPLADPCISFWQQTTRAYPYLNHNAKEPVPRASQYVIVGSGISGALTAFKLIEGGVPGSDIVILEAREAASGASSRNAGHVRPDAFRGFRVYKDLHDEEQALKVIASERAVFHAVDDFVKEHNVPCDFNPTTTFEVCLTREFSDHNAESIKEFQRAGGDVSHIKFYSGEEARKKTGVPKALCAYEWPAGSAHPAKLAQWLLAQSIAKGASFFTHCPATSVTEGPSGAEGKLWAVQTPRGTITTSTVIHCTNAFATHLLPQLSSLVTPERAQAHAFVPPAALASQNVLRSTMSLRHGLKHFYSVSQRQSDGTIILGAALASPNISEAAHLERQTINDRVFNNEVRDDSVANFQDCFPDCKPEKLSHGEGLQHAWTGIIGMTPDLVPFIGKVDGSPGQWVCAGFNGHGMARIFLCAPGLVKMILGGSWKDTGLPECFEASTRRLEKLRKQAALLPKL</sequence>
<dbReference type="EMBL" id="QAPG01000026">
    <property type="protein sequence ID" value="TDZ37153.1"/>
    <property type="molecule type" value="Genomic_DNA"/>
</dbReference>
<dbReference type="SUPFAM" id="SSF51905">
    <property type="entry name" value="FAD/NAD(P)-binding domain"/>
    <property type="match status" value="1"/>
</dbReference>
<dbReference type="PANTHER" id="PTHR13847:SF260">
    <property type="entry name" value="FAD DEPENDENT OXIDOREDUCTASE DOMAIN-CONTAINING PROTEIN"/>
    <property type="match status" value="1"/>
</dbReference>
<gene>
    <name evidence="2" type="primary">ordL-0</name>
    <name evidence="2" type="ORF">C8035_v008972</name>
</gene>
<dbReference type="AlphaFoldDB" id="A0A4R8QS06"/>
<name>A0A4R8QS06_9PEZI</name>
<evidence type="ECO:0000313" key="3">
    <source>
        <dbReference type="Proteomes" id="UP000295083"/>
    </source>
</evidence>
<evidence type="ECO:0000259" key="1">
    <source>
        <dbReference type="Pfam" id="PF01266"/>
    </source>
</evidence>
<feature type="domain" description="FAD dependent oxidoreductase" evidence="1">
    <location>
        <begin position="38"/>
        <end position="417"/>
    </location>
</feature>
<organism evidence="2 3">
    <name type="scientific">Colletotrichum spinosum</name>
    <dbReference type="NCBI Taxonomy" id="1347390"/>
    <lineage>
        <taxon>Eukaryota</taxon>
        <taxon>Fungi</taxon>
        <taxon>Dikarya</taxon>
        <taxon>Ascomycota</taxon>
        <taxon>Pezizomycotina</taxon>
        <taxon>Sordariomycetes</taxon>
        <taxon>Hypocreomycetidae</taxon>
        <taxon>Glomerellales</taxon>
        <taxon>Glomerellaceae</taxon>
        <taxon>Colletotrichum</taxon>
        <taxon>Colletotrichum orbiculare species complex</taxon>
    </lineage>
</organism>
<reference evidence="2 3" key="1">
    <citation type="submission" date="2018-11" db="EMBL/GenBank/DDBJ databases">
        <title>Genome sequence and assembly of Colletotrichum spinosum.</title>
        <authorList>
            <person name="Gan P."/>
            <person name="Shirasu K."/>
        </authorList>
    </citation>
    <scope>NUCLEOTIDE SEQUENCE [LARGE SCALE GENOMIC DNA]</scope>
    <source>
        <strain evidence="2 3">CBS 515.97</strain>
    </source>
</reference>
<protein>
    <submittedName>
        <fullName evidence="2">Putative oxidoreductase OrdL</fullName>
    </submittedName>
</protein>
<keyword evidence="3" id="KW-1185">Reference proteome</keyword>
<dbReference type="Gene3D" id="3.30.9.10">
    <property type="entry name" value="D-Amino Acid Oxidase, subunit A, domain 2"/>
    <property type="match status" value="1"/>
</dbReference>
<proteinExistence type="predicted"/>
<dbReference type="Proteomes" id="UP000295083">
    <property type="component" value="Unassembled WGS sequence"/>
</dbReference>
<dbReference type="PANTHER" id="PTHR13847">
    <property type="entry name" value="SARCOSINE DEHYDROGENASE-RELATED"/>
    <property type="match status" value="1"/>
</dbReference>
<dbReference type="InterPro" id="IPR006076">
    <property type="entry name" value="FAD-dep_OxRdtase"/>
</dbReference>
<accession>A0A4R8QS06</accession>
<dbReference type="GO" id="GO:0005737">
    <property type="term" value="C:cytoplasm"/>
    <property type="evidence" value="ECO:0007669"/>
    <property type="project" value="TreeGrafter"/>
</dbReference>
<dbReference type="Gene3D" id="3.50.50.60">
    <property type="entry name" value="FAD/NAD(P)-binding domain"/>
    <property type="match status" value="1"/>
</dbReference>
<comment type="caution">
    <text evidence="2">The sequence shown here is derived from an EMBL/GenBank/DDBJ whole genome shotgun (WGS) entry which is preliminary data.</text>
</comment>
<dbReference type="Pfam" id="PF01266">
    <property type="entry name" value="DAO"/>
    <property type="match status" value="1"/>
</dbReference>